<evidence type="ECO:0000313" key="1">
    <source>
        <dbReference type="EMBL" id="KAH7672292.1"/>
    </source>
</evidence>
<accession>A0ACB7VEG5</accession>
<protein>
    <submittedName>
        <fullName evidence="1">Uncharacterized protein</fullName>
    </submittedName>
</protein>
<evidence type="ECO:0000313" key="2">
    <source>
        <dbReference type="Proteomes" id="UP000827976"/>
    </source>
</evidence>
<reference evidence="2" key="1">
    <citation type="journal article" date="2022" name="Nat. Commun.">
        <title>Chromosome evolution and the genetic basis of agronomically important traits in greater yam.</title>
        <authorList>
            <person name="Bredeson J.V."/>
            <person name="Lyons J.B."/>
            <person name="Oniyinde I.O."/>
            <person name="Okereke N.R."/>
            <person name="Kolade O."/>
            <person name="Nnabue I."/>
            <person name="Nwadili C.O."/>
            <person name="Hribova E."/>
            <person name="Parker M."/>
            <person name="Nwogha J."/>
            <person name="Shu S."/>
            <person name="Carlson J."/>
            <person name="Kariba R."/>
            <person name="Muthemba S."/>
            <person name="Knop K."/>
            <person name="Barton G.J."/>
            <person name="Sherwood A.V."/>
            <person name="Lopez-Montes A."/>
            <person name="Asiedu R."/>
            <person name="Jamnadass R."/>
            <person name="Muchugi A."/>
            <person name="Goodstein D."/>
            <person name="Egesi C.N."/>
            <person name="Featherston J."/>
            <person name="Asfaw A."/>
            <person name="Simpson G.G."/>
            <person name="Dolezel J."/>
            <person name="Hendre P.S."/>
            <person name="Van Deynze A."/>
            <person name="Kumar P.L."/>
            <person name="Obidiegwu J.E."/>
            <person name="Bhattacharjee R."/>
            <person name="Rokhsar D.S."/>
        </authorList>
    </citation>
    <scope>NUCLEOTIDE SEQUENCE [LARGE SCALE GENOMIC DNA]</scope>
    <source>
        <strain evidence="2">cv. TDa95/00328</strain>
    </source>
</reference>
<dbReference type="Proteomes" id="UP000827976">
    <property type="component" value="Chromosome 9"/>
</dbReference>
<organism evidence="1 2">
    <name type="scientific">Dioscorea alata</name>
    <name type="common">Purple yam</name>
    <dbReference type="NCBI Taxonomy" id="55571"/>
    <lineage>
        <taxon>Eukaryota</taxon>
        <taxon>Viridiplantae</taxon>
        <taxon>Streptophyta</taxon>
        <taxon>Embryophyta</taxon>
        <taxon>Tracheophyta</taxon>
        <taxon>Spermatophyta</taxon>
        <taxon>Magnoliopsida</taxon>
        <taxon>Liliopsida</taxon>
        <taxon>Dioscoreales</taxon>
        <taxon>Dioscoreaceae</taxon>
        <taxon>Dioscorea</taxon>
    </lineage>
</organism>
<comment type="caution">
    <text evidence="1">The sequence shown here is derived from an EMBL/GenBank/DDBJ whole genome shotgun (WGS) entry which is preliminary data.</text>
</comment>
<proteinExistence type="predicted"/>
<sequence>MCLHPYNENQPGPNANDDFNYDDNHSNAPLHGNSLNFPGHMFDSMKVSQGLISYASPLMGFSPGNAIGHQGFGSQNYNFLNPTMNCTKQLQESETLFPHVQDGIASRILQVEPLSVSDRIPLKVHQPFGFPCDSDPGNKDLAPYGGAVNGSHAHTLLNGNFSAPRPIPGSVELELPSLQYPDTDLGSWSVSHAPPDPIDTYVQSPPGTMLLQSDVESPRKSGLLEALIYEAQTLGNEKNNLSEKSSSSSVLTPCEAVESAAANICEADYELFHDPISHHSAPISENPFGEAAASVEPSSQLAPPDPSSWRPDFLLDSSWHVGNTNYHSMFSNTIESLLNADFSAEQKQSSVGPSSKCPKVQQLESSTWNIMPRVCPISELP</sequence>
<dbReference type="EMBL" id="CM037019">
    <property type="protein sequence ID" value="KAH7672292.1"/>
    <property type="molecule type" value="Genomic_DNA"/>
</dbReference>
<name>A0ACB7VEG5_DIOAL</name>
<keyword evidence="2" id="KW-1185">Reference proteome</keyword>
<gene>
    <name evidence="1" type="ORF">IHE45_09G046300</name>
</gene>